<evidence type="ECO:0000313" key="4">
    <source>
        <dbReference type="Proteomes" id="UP001056708"/>
    </source>
</evidence>
<feature type="compositionally biased region" description="Polar residues" evidence="1">
    <location>
        <begin position="131"/>
        <end position="155"/>
    </location>
</feature>
<name>A0ABY5AT14_9CYAN</name>
<proteinExistence type="predicted"/>
<reference evidence="3" key="1">
    <citation type="submission" date="2022-06" db="EMBL/GenBank/DDBJ databases">
        <title>Genome sequence of Phormidium yuhuli AB48 isolated from an industrial photobioreactor environment.</title>
        <authorList>
            <person name="Qiu Y."/>
            <person name="Noonan A.J.C."/>
            <person name="Dofher K."/>
            <person name="Koch M."/>
            <person name="Kieft B."/>
            <person name="Lin X."/>
            <person name="Ziels R.M."/>
            <person name="Hallam S.J."/>
        </authorList>
    </citation>
    <scope>NUCLEOTIDE SEQUENCE</scope>
    <source>
        <strain evidence="3">AB48</strain>
    </source>
</reference>
<evidence type="ECO:0000256" key="2">
    <source>
        <dbReference type="SAM" id="Phobius"/>
    </source>
</evidence>
<accession>A0ABY5AT14</accession>
<keyword evidence="4" id="KW-1185">Reference proteome</keyword>
<protein>
    <submittedName>
        <fullName evidence="3">Uncharacterized protein</fullName>
    </submittedName>
</protein>
<feature type="transmembrane region" description="Helical" evidence="2">
    <location>
        <begin position="25"/>
        <end position="43"/>
    </location>
</feature>
<dbReference type="Proteomes" id="UP001056708">
    <property type="component" value="Chromosome"/>
</dbReference>
<keyword evidence="2" id="KW-0812">Transmembrane</keyword>
<gene>
    <name evidence="3" type="ORF">NEA10_06515</name>
</gene>
<evidence type="ECO:0000256" key="1">
    <source>
        <dbReference type="SAM" id="MobiDB-lite"/>
    </source>
</evidence>
<evidence type="ECO:0000313" key="3">
    <source>
        <dbReference type="EMBL" id="USR92372.1"/>
    </source>
</evidence>
<feature type="region of interest" description="Disordered" evidence="1">
    <location>
        <begin position="127"/>
        <end position="179"/>
    </location>
</feature>
<dbReference type="EMBL" id="CP098611">
    <property type="protein sequence ID" value="USR92372.1"/>
    <property type="molecule type" value="Genomic_DNA"/>
</dbReference>
<keyword evidence="2" id="KW-1133">Transmembrane helix</keyword>
<feature type="compositionally biased region" description="Basic and acidic residues" evidence="1">
    <location>
        <begin position="232"/>
        <end position="243"/>
    </location>
</feature>
<feature type="compositionally biased region" description="Polar residues" evidence="1">
    <location>
        <begin position="406"/>
        <end position="424"/>
    </location>
</feature>
<sequence>MPLQHLPNSIHRFRAHLRTLSNPSIWLSIMGVMLILGVAWEYVDRRGVRQAMADFSLDAFNTDDDPSRWRGEISGEDARMAADIDSSDVLQQIISQQGTPVPVAQTQSDSERQNNISRILEILANPEAAASSPQGNTEGDTRASNNTASSESNLFLQGLGLDDSSSSSSSRSRPQESENGTLNQFLASVNGDSSSPAVPQLTPMEQGFQQLANPRTSFLGLMQPLSSSQPAQERELQEREARSNGRNGSETEGVRADGRATSAETLPAFAMPVPPAGTQTVQPQLETGVSTFTGYPYNPNQVPGMVPQAGMATPQGSMNHDFNPGISGNPHNGYRRPTHINPGAQQDFGFGNHGVDPSGQMSGQMGGRRTTGSVNPYQGTPGDVLNPNGAVFRGSIPEGDMGSPNGLMTGTPETQESLRNQQPEPFSVPRTPPGRSIGGGRINTFANP</sequence>
<keyword evidence="2" id="KW-0472">Membrane</keyword>
<feature type="region of interest" description="Disordered" evidence="1">
    <location>
        <begin position="221"/>
        <end position="260"/>
    </location>
</feature>
<dbReference type="RefSeq" id="WP_252664529.1">
    <property type="nucleotide sequence ID" value="NZ_CP098611.1"/>
</dbReference>
<organism evidence="3 4">
    <name type="scientific">Phormidium yuhuli AB48</name>
    <dbReference type="NCBI Taxonomy" id="2940671"/>
    <lineage>
        <taxon>Bacteria</taxon>
        <taxon>Bacillati</taxon>
        <taxon>Cyanobacteriota</taxon>
        <taxon>Cyanophyceae</taxon>
        <taxon>Oscillatoriophycideae</taxon>
        <taxon>Oscillatoriales</taxon>
        <taxon>Oscillatoriaceae</taxon>
        <taxon>Phormidium</taxon>
        <taxon>Phormidium yuhuli</taxon>
    </lineage>
</organism>
<feature type="region of interest" description="Disordered" evidence="1">
    <location>
        <begin position="359"/>
        <end position="448"/>
    </location>
</feature>